<dbReference type="AlphaFoldDB" id="A0A2K8L0J4"/>
<dbReference type="PRINTS" id="PR00080">
    <property type="entry name" value="SDRFAMILY"/>
</dbReference>
<dbReference type="Pfam" id="PF00106">
    <property type="entry name" value="adh_short"/>
    <property type="match status" value="1"/>
</dbReference>
<evidence type="ECO:0000256" key="10">
    <source>
        <dbReference type="ARBA" id="ARBA00048873"/>
    </source>
</evidence>
<evidence type="ECO:0000313" key="12">
    <source>
        <dbReference type="EMBL" id="ATX78026.1"/>
    </source>
</evidence>
<comment type="function">
    <text evidence="5">Catalyzes the reduction of dihydromonapterin to tetrahydromonapterin. Also has lower activity with dihydrofolate.</text>
</comment>
<keyword evidence="4" id="KW-0560">Oxidoreductase</keyword>
<evidence type="ECO:0000256" key="6">
    <source>
        <dbReference type="ARBA" id="ARBA00038212"/>
    </source>
</evidence>
<gene>
    <name evidence="12" type="ORF">REIFOR_02905</name>
</gene>
<dbReference type="EMBL" id="CP011797">
    <property type="protein sequence ID" value="ATX78026.1"/>
    <property type="molecule type" value="Genomic_DNA"/>
</dbReference>
<evidence type="ECO:0000256" key="9">
    <source>
        <dbReference type="ARBA" id="ARBA00042299"/>
    </source>
</evidence>
<sequence>MPHALITGGSRRLGLYMTEHLLADGWQVTVLTRSSSAELDRLRGERLNIVTLDYYQLDQIKTFCQQIAAQPLDLLIHNASLFVGGVDTGSSEAFGQLFHIHMQLPALLNTELAAALARSDNGNIIHMTDIYAENPNSDYALYCATKAGLENLSKSFAKLLAPQVRVNSIQPGALKFLPDHSAESKIQVLKDSLLPHEAGFEPIFQTVQYLLANSFITGTAIKVDGGRSISRN</sequence>
<dbReference type="PANTHER" id="PTHR43639">
    <property type="entry name" value="OXIDOREDUCTASE, SHORT-CHAIN DEHYDROGENASE/REDUCTASE FAMILY (AFU_ORTHOLOGUE AFUA_5G02870)"/>
    <property type="match status" value="1"/>
</dbReference>
<accession>A0A2K8L0J4</accession>
<dbReference type="GO" id="GO:0004146">
    <property type="term" value="F:dihydrofolate reductase activity"/>
    <property type="evidence" value="ECO:0007669"/>
    <property type="project" value="UniProtKB-EC"/>
</dbReference>
<dbReference type="EC" id="1.5.1.50" evidence="7"/>
<evidence type="ECO:0000256" key="2">
    <source>
        <dbReference type="ARBA" id="ARBA00022563"/>
    </source>
</evidence>
<dbReference type="RefSeq" id="WP_145980306.1">
    <property type="nucleotide sequence ID" value="NZ_CP011797.1"/>
</dbReference>
<dbReference type="GO" id="GO:0006730">
    <property type="term" value="P:one-carbon metabolic process"/>
    <property type="evidence" value="ECO:0007669"/>
    <property type="project" value="UniProtKB-KW"/>
</dbReference>
<dbReference type="InterPro" id="IPR002347">
    <property type="entry name" value="SDR_fam"/>
</dbReference>
<dbReference type="Proteomes" id="UP000229757">
    <property type="component" value="Chromosome"/>
</dbReference>
<dbReference type="PRINTS" id="PR00081">
    <property type="entry name" value="GDHRDH"/>
</dbReference>
<keyword evidence="3" id="KW-0521">NADP</keyword>
<evidence type="ECO:0000256" key="11">
    <source>
        <dbReference type="ARBA" id="ARBA00049376"/>
    </source>
</evidence>
<organism evidence="12 13">
    <name type="scientific">Reinekea forsetii</name>
    <dbReference type="NCBI Taxonomy" id="1336806"/>
    <lineage>
        <taxon>Bacteria</taxon>
        <taxon>Pseudomonadati</taxon>
        <taxon>Pseudomonadota</taxon>
        <taxon>Gammaproteobacteria</taxon>
        <taxon>Oceanospirillales</taxon>
        <taxon>Saccharospirillaceae</taxon>
        <taxon>Reinekea</taxon>
    </lineage>
</organism>
<comment type="catalytic activity">
    <reaction evidence="11">
        <text>7,8-dihydromonapterin + NADPH + H(+) = 5,6,7,8-tetrahydromonapterin + NADP(+)</text>
        <dbReference type="Rhea" id="RHEA:34847"/>
        <dbReference type="ChEBI" id="CHEBI:15378"/>
        <dbReference type="ChEBI" id="CHEBI:57783"/>
        <dbReference type="ChEBI" id="CHEBI:58349"/>
        <dbReference type="ChEBI" id="CHEBI:71175"/>
        <dbReference type="ChEBI" id="CHEBI:71177"/>
        <dbReference type="EC" id="1.5.1.50"/>
    </reaction>
</comment>
<proteinExistence type="inferred from homology"/>
<dbReference type="KEGG" id="rfo:REIFOR_02905"/>
<keyword evidence="13" id="KW-1185">Reference proteome</keyword>
<dbReference type="EC" id="1.5.1.3" evidence="1"/>
<evidence type="ECO:0000256" key="1">
    <source>
        <dbReference type="ARBA" id="ARBA00012856"/>
    </source>
</evidence>
<evidence type="ECO:0000256" key="4">
    <source>
        <dbReference type="ARBA" id="ARBA00023002"/>
    </source>
</evidence>
<dbReference type="InterPro" id="IPR020904">
    <property type="entry name" value="Sc_DH/Rdtase_CS"/>
</dbReference>
<dbReference type="Gene3D" id="3.40.50.720">
    <property type="entry name" value="NAD(P)-binding Rossmann-like Domain"/>
    <property type="match status" value="1"/>
</dbReference>
<evidence type="ECO:0000256" key="7">
    <source>
        <dbReference type="ARBA" id="ARBA00039145"/>
    </source>
</evidence>
<dbReference type="InterPro" id="IPR036291">
    <property type="entry name" value="NAD(P)-bd_dom_sf"/>
</dbReference>
<comment type="similarity">
    <text evidence="6">Belongs to the short-chain dehydrogenases/reductases (SDR) family. FolM subfamily.</text>
</comment>
<dbReference type="PROSITE" id="PS00061">
    <property type="entry name" value="ADH_SHORT"/>
    <property type="match status" value="1"/>
</dbReference>
<keyword evidence="2" id="KW-0554">One-carbon metabolism</keyword>
<dbReference type="OrthoDB" id="9793499at2"/>
<dbReference type="PANTHER" id="PTHR43639:SF6">
    <property type="entry name" value="DIHYDROMONAPTERIN REDUCTASE"/>
    <property type="match status" value="1"/>
</dbReference>
<evidence type="ECO:0000313" key="13">
    <source>
        <dbReference type="Proteomes" id="UP000229757"/>
    </source>
</evidence>
<reference evidence="12 13" key="1">
    <citation type="journal article" date="2017" name="Environ. Microbiol.">
        <title>Genomic and physiological analyses of 'Reinekea forsetii' reveal a versatile opportunistic lifestyle during spring algae blooms.</title>
        <authorList>
            <person name="Avci B."/>
            <person name="Hahnke R.L."/>
            <person name="Chafee M."/>
            <person name="Fischer T."/>
            <person name="Gruber-Vodicka H."/>
            <person name="Tegetmeyer H.E."/>
            <person name="Harder J."/>
            <person name="Fuchs B.M."/>
            <person name="Amann R.I."/>
            <person name="Teeling H."/>
        </authorList>
    </citation>
    <scope>NUCLEOTIDE SEQUENCE [LARGE SCALE GENOMIC DNA]</scope>
    <source>
        <strain evidence="12 13">Hel1_31_D35</strain>
    </source>
</reference>
<evidence type="ECO:0000256" key="3">
    <source>
        <dbReference type="ARBA" id="ARBA00022857"/>
    </source>
</evidence>
<dbReference type="SUPFAM" id="SSF51735">
    <property type="entry name" value="NAD(P)-binding Rossmann-fold domains"/>
    <property type="match status" value="1"/>
</dbReference>
<evidence type="ECO:0000256" key="5">
    <source>
        <dbReference type="ARBA" id="ARBA00037508"/>
    </source>
</evidence>
<evidence type="ECO:0000256" key="8">
    <source>
        <dbReference type="ARBA" id="ARBA00039631"/>
    </source>
</evidence>
<protein>
    <recommendedName>
        <fullName evidence="8">Dihydromonapterin reductase</fullName>
        <ecNumber evidence="1">1.5.1.3</ecNumber>
        <ecNumber evidence="7">1.5.1.50</ecNumber>
    </recommendedName>
    <alternativeName>
        <fullName evidence="9">Dihydrofolate reductase</fullName>
    </alternativeName>
</protein>
<comment type="catalytic activity">
    <reaction evidence="10">
        <text>(6S)-5,6,7,8-tetrahydrofolate + NADP(+) = 7,8-dihydrofolate + NADPH + H(+)</text>
        <dbReference type="Rhea" id="RHEA:15009"/>
        <dbReference type="ChEBI" id="CHEBI:15378"/>
        <dbReference type="ChEBI" id="CHEBI:57451"/>
        <dbReference type="ChEBI" id="CHEBI:57453"/>
        <dbReference type="ChEBI" id="CHEBI:57783"/>
        <dbReference type="ChEBI" id="CHEBI:58349"/>
        <dbReference type="EC" id="1.5.1.3"/>
    </reaction>
</comment>
<name>A0A2K8L0J4_9GAMM</name>